<dbReference type="PANTHER" id="PTHR21530:SF7">
    <property type="entry name" value="TRAB DOMAIN-CONTAINING PROTEIN"/>
    <property type="match status" value="1"/>
</dbReference>
<dbReference type="EMBL" id="JABXWR010000001">
    <property type="protein sequence ID" value="NVO67907.1"/>
    <property type="molecule type" value="Genomic_DNA"/>
</dbReference>
<evidence type="ECO:0000256" key="1">
    <source>
        <dbReference type="SAM" id="Phobius"/>
    </source>
</evidence>
<evidence type="ECO:0000313" key="3">
    <source>
        <dbReference type="Proteomes" id="UP000570823"/>
    </source>
</evidence>
<dbReference type="RefSeq" id="WP_176789507.1">
    <property type="nucleotide sequence ID" value="NZ_JABXWR010000001.1"/>
</dbReference>
<feature type="transmembrane region" description="Helical" evidence="1">
    <location>
        <begin position="381"/>
        <end position="399"/>
    </location>
</feature>
<feature type="transmembrane region" description="Helical" evidence="1">
    <location>
        <begin position="262"/>
        <end position="284"/>
    </location>
</feature>
<evidence type="ECO:0000313" key="2">
    <source>
        <dbReference type="EMBL" id="NVO67907.1"/>
    </source>
</evidence>
<dbReference type="PANTHER" id="PTHR21530">
    <property type="entry name" value="PHEROMONE SHUTDOWN PROTEIN"/>
    <property type="match status" value="1"/>
</dbReference>
<dbReference type="InterPro" id="IPR046345">
    <property type="entry name" value="TraB_PrgY-like"/>
</dbReference>
<dbReference type="InterPro" id="IPR005230">
    <property type="entry name" value="TraB_bac"/>
</dbReference>
<sequence length="400" mass="43417">MGEIRLVGTAHVSEKSVAEVRAAIEEFQPGIVGVELDPGRYNALRHEQAPPKVEDVLKTGNFSQLLFQWTLAYLQRKIGMDVGVEPGAEMVAAIEEVEGRGLPLALIDRDIRITLARFWEGMSLWEKAKMVYALALSVGGVEGDEIDIDALTRQDVVSAALDEFRKFSPNGARALIDERDAYLARRILDLSGRYDRVMAVIGAGHVRGVERYLSSPELLPPEADLVARPRSYPWSTIVGGAFIALFAFLIISLAFSGVGFEVLGWAILYWVLINGVLAGIFTLAAGGHPLSAATAFAVAWLTSLNPLMAAGWFAAAVEAKVRKPSASDFQRIMDAEDFSQMRKVPIFRVVLVAALANVGSTLGTIAYFAFISPILGIDPTVIIPMGFSNFIGWLGGLFSF</sequence>
<keyword evidence="3" id="KW-1185">Reference proteome</keyword>
<feature type="transmembrane region" description="Helical" evidence="1">
    <location>
        <begin position="290"/>
        <end position="315"/>
    </location>
</feature>
<gene>
    <name evidence="2" type="ORF">HWN36_11465</name>
</gene>
<accession>A0A7K4HS79</accession>
<feature type="transmembrane region" description="Helical" evidence="1">
    <location>
        <begin position="349"/>
        <end position="375"/>
    </location>
</feature>
<keyword evidence="1" id="KW-0472">Membrane</keyword>
<dbReference type="Pfam" id="PF01963">
    <property type="entry name" value="TraB_PrgY_gumN"/>
    <property type="match status" value="1"/>
</dbReference>
<name>A0A7K4HS79_9EURY</name>
<feature type="transmembrane region" description="Helical" evidence="1">
    <location>
        <begin position="232"/>
        <end position="255"/>
    </location>
</feature>
<organism evidence="2 3">
    <name type="scientific">Methanofollis tationis</name>
    <dbReference type="NCBI Taxonomy" id="81417"/>
    <lineage>
        <taxon>Archaea</taxon>
        <taxon>Methanobacteriati</taxon>
        <taxon>Methanobacteriota</taxon>
        <taxon>Stenosarchaea group</taxon>
        <taxon>Methanomicrobia</taxon>
        <taxon>Methanomicrobiales</taxon>
        <taxon>Methanomicrobiaceae</taxon>
        <taxon>Methanofollis</taxon>
    </lineage>
</organism>
<keyword evidence="1" id="KW-1133">Transmembrane helix</keyword>
<dbReference type="InterPro" id="IPR002816">
    <property type="entry name" value="TraB/PrgY/GumN_fam"/>
</dbReference>
<proteinExistence type="predicted"/>
<reference evidence="2 3" key="1">
    <citation type="submission" date="2020-06" db="EMBL/GenBank/DDBJ databases">
        <title>Methanofollis fontis sp. nov., a methanogen isolated from marine sediments near a cold seep at Four-Way Closure Ridge offshore southwestern Taiwan.</title>
        <authorList>
            <person name="Chen S.-C."/>
            <person name="Teng N.-H."/>
            <person name="Lin Y.-S."/>
            <person name="Lai M.-C."/>
            <person name="Chen H.-H."/>
            <person name="Wang C.-C."/>
        </authorList>
    </citation>
    <scope>NUCLEOTIDE SEQUENCE [LARGE SCALE GENOMIC DNA]</scope>
    <source>
        <strain evidence="2 3">DSM 2702</strain>
    </source>
</reference>
<protein>
    <submittedName>
        <fullName evidence="2">TraB/GumN family protein</fullName>
    </submittedName>
</protein>
<dbReference type="Proteomes" id="UP000570823">
    <property type="component" value="Unassembled WGS sequence"/>
</dbReference>
<dbReference type="NCBIfam" id="TIGR00261">
    <property type="entry name" value="traB"/>
    <property type="match status" value="1"/>
</dbReference>
<dbReference type="AlphaFoldDB" id="A0A7K4HS79"/>
<keyword evidence="1" id="KW-0812">Transmembrane</keyword>
<dbReference type="CDD" id="cd14726">
    <property type="entry name" value="TraB_PrgY-like"/>
    <property type="match status" value="1"/>
</dbReference>
<dbReference type="OrthoDB" id="185689at2157"/>
<comment type="caution">
    <text evidence="2">The sequence shown here is derived from an EMBL/GenBank/DDBJ whole genome shotgun (WGS) entry which is preliminary data.</text>
</comment>